<dbReference type="AlphaFoldDB" id="A0AAE1SQ13"/>
<name>A0AAE1SQ13_9SOLA</name>
<evidence type="ECO:0000313" key="2">
    <source>
        <dbReference type="Proteomes" id="UP001291623"/>
    </source>
</evidence>
<gene>
    <name evidence="1" type="ORF">RND71_004684</name>
</gene>
<comment type="caution">
    <text evidence="1">The sequence shown here is derived from an EMBL/GenBank/DDBJ whole genome shotgun (WGS) entry which is preliminary data.</text>
</comment>
<protein>
    <submittedName>
        <fullName evidence="1">Uncharacterized protein</fullName>
    </submittedName>
</protein>
<keyword evidence="2" id="KW-1185">Reference proteome</keyword>
<proteinExistence type="predicted"/>
<organism evidence="1 2">
    <name type="scientific">Anisodus tanguticus</name>
    <dbReference type="NCBI Taxonomy" id="243964"/>
    <lineage>
        <taxon>Eukaryota</taxon>
        <taxon>Viridiplantae</taxon>
        <taxon>Streptophyta</taxon>
        <taxon>Embryophyta</taxon>
        <taxon>Tracheophyta</taxon>
        <taxon>Spermatophyta</taxon>
        <taxon>Magnoliopsida</taxon>
        <taxon>eudicotyledons</taxon>
        <taxon>Gunneridae</taxon>
        <taxon>Pentapetalae</taxon>
        <taxon>asterids</taxon>
        <taxon>lamiids</taxon>
        <taxon>Solanales</taxon>
        <taxon>Solanaceae</taxon>
        <taxon>Solanoideae</taxon>
        <taxon>Hyoscyameae</taxon>
        <taxon>Anisodus</taxon>
    </lineage>
</organism>
<dbReference type="Proteomes" id="UP001291623">
    <property type="component" value="Unassembled WGS sequence"/>
</dbReference>
<dbReference type="EMBL" id="JAVYJV010000003">
    <property type="protein sequence ID" value="KAK4374007.1"/>
    <property type="molecule type" value="Genomic_DNA"/>
</dbReference>
<sequence>MAEEVILLDFRCSMYGMRARIALAEKSQENEPYSQENPSVDSQWEINLKLKHGSGLIIWTILAVFVYKVRAAERTPTLTICGPFSFSSLPGKGDQRKVACFSPNDGNIVQCREGDNVLRSGDLRGDGYGNPPQMGGEYKGDLTLCLNETECRKLISWVKRCLERDCISKALPDSEKVC</sequence>
<accession>A0AAE1SQ13</accession>
<evidence type="ECO:0000313" key="1">
    <source>
        <dbReference type="EMBL" id="KAK4374007.1"/>
    </source>
</evidence>
<reference evidence="1" key="1">
    <citation type="submission" date="2023-12" db="EMBL/GenBank/DDBJ databases">
        <title>Genome assembly of Anisodus tanguticus.</title>
        <authorList>
            <person name="Wang Y.-J."/>
        </authorList>
    </citation>
    <scope>NUCLEOTIDE SEQUENCE</scope>
    <source>
        <strain evidence="1">KB-2021</strain>
        <tissue evidence="1">Leaf</tissue>
    </source>
</reference>